<dbReference type="AlphaFoldDB" id="A0A6N7PP90"/>
<dbReference type="CDD" id="cd00586">
    <property type="entry name" value="4HBT"/>
    <property type="match status" value="1"/>
</dbReference>
<dbReference type="EMBL" id="WJIE01000005">
    <property type="protein sequence ID" value="MRG93858.1"/>
    <property type="molecule type" value="Genomic_DNA"/>
</dbReference>
<dbReference type="GO" id="GO:0047617">
    <property type="term" value="F:fatty acyl-CoA hydrolase activity"/>
    <property type="evidence" value="ECO:0007669"/>
    <property type="project" value="TreeGrafter"/>
</dbReference>
<dbReference type="Gene3D" id="3.10.129.10">
    <property type="entry name" value="Hotdog Thioesterase"/>
    <property type="match status" value="1"/>
</dbReference>
<proteinExistence type="predicted"/>
<reference evidence="2 3" key="1">
    <citation type="submission" date="2019-10" db="EMBL/GenBank/DDBJ databases">
        <title>A soil myxobacterium in the family Polyangiaceae.</title>
        <authorList>
            <person name="Li Y."/>
            <person name="Wang J."/>
        </authorList>
    </citation>
    <scope>NUCLEOTIDE SEQUENCE [LARGE SCALE GENOMIC DNA]</scope>
    <source>
        <strain evidence="2 3">DSM 14734</strain>
    </source>
</reference>
<evidence type="ECO:0000313" key="3">
    <source>
        <dbReference type="Proteomes" id="UP000440224"/>
    </source>
</evidence>
<comment type="caution">
    <text evidence="2">The sequence shown here is derived from an EMBL/GenBank/DDBJ whole genome shotgun (WGS) entry which is preliminary data.</text>
</comment>
<gene>
    <name evidence="2" type="ORF">GF068_18335</name>
</gene>
<dbReference type="PANTHER" id="PTHR31793:SF24">
    <property type="entry name" value="LONG-CHAIN ACYL-COA THIOESTERASE FADM"/>
    <property type="match status" value="1"/>
</dbReference>
<dbReference type="PANTHER" id="PTHR31793">
    <property type="entry name" value="4-HYDROXYBENZOYL-COA THIOESTERASE FAMILY MEMBER"/>
    <property type="match status" value="1"/>
</dbReference>
<dbReference type="Pfam" id="PF13279">
    <property type="entry name" value="4HBT_2"/>
    <property type="match status" value="1"/>
</dbReference>
<keyword evidence="3" id="KW-1185">Reference proteome</keyword>
<name>A0A6N7PP90_9BACT</name>
<dbReference type="Proteomes" id="UP000440224">
    <property type="component" value="Unassembled WGS sequence"/>
</dbReference>
<protein>
    <submittedName>
        <fullName evidence="2">Uncharacterized protein</fullName>
    </submittedName>
</protein>
<dbReference type="InterPro" id="IPR029069">
    <property type="entry name" value="HotDog_dom_sf"/>
</dbReference>
<dbReference type="SUPFAM" id="SSF54637">
    <property type="entry name" value="Thioesterase/thiol ester dehydrase-isomerase"/>
    <property type="match status" value="1"/>
</dbReference>
<evidence type="ECO:0000313" key="2">
    <source>
        <dbReference type="EMBL" id="MRG93858.1"/>
    </source>
</evidence>
<accession>A0A6N7PP90</accession>
<feature type="region of interest" description="Disordered" evidence="1">
    <location>
        <begin position="1"/>
        <end position="23"/>
    </location>
</feature>
<dbReference type="OrthoDB" id="9799036at2"/>
<organism evidence="2 3">
    <name type="scientific">Polyangium spumosum</name>
    <dbReference type="NCBI Taxonomy" id="889282"/>
    <lineage>
        <taxon>Bacteria</taxon>
        <taxon>Pseudomonadati</taxon>
        <taxon>Myxococcota</taxon>
        <taxon>Polyangia</taxon>
        <taxon>Polyangiales</taxon>
        <taxon>Polyangiaceae</taxon>
        <taxon>Polyangium</taxon>
    </lineage>
</organism>
<sequence>MSHPSPCGSRQPRSHAVGPERPPLWPTPQALQIALRGRFLGAPASRDARVRELLRCATMSRFHETLMGVYFDDLDAFQILHNARYILLFERTIGSFWKHLGWGGVLDAQKNPDQFHFVRANAVEYLRPVVGVRDVRVRVWVDKLGRTSLTFGFRILPTDQDEDFARGTRTIVRVDPTTHRPVPWTDTFRATLEPYRADLGA</sequence>
<dbReference type="InterPro" id="IPR050563">
    <property type="entry name" value="4-hydroxybenzoyl-CoA_TE"/>
</dbReference>
<evidence type="ECO:0000256" key="1">
    <source>
        <dbReference type="SAM" id="MobiDB-lite"/>
    </source>
</evidence>